<dbReference type="PROSITE" id="PS51819">
    <property type="entry name" value="VOC"/>
    <property type="match status" value="1"/>
</dbReference>
<evidence type="ECO:0000259" key="1">
    <source>
        <dbReference type="PROSITE" id="PS51819"/>
    </source>
</evidence>
<evidence type="ECO:0000313" key="2">
    <source>
        <dbReference type="EMBL" id="GEB19197.1"/>
    </source>
</evidence>
<proteinExistence type="predicted"/>
<evidence type="ECO:0000313" key="3">
    <source>
        <dbReference type="Proteomes" id="UP000317715"/>
    </source>
</evidence>
<dbReference type="AlphaFoldDB" id="A0A4Y3NDE8"/>
<feature type="domain" description="VOC" evidence="1">
    <location>
        <begin position="14"/>
        <end position="139"/>
    </location>
</feature>
<dbReference type="Gene3D" id="3.10.180.10">
    <property type="entry name" value="2,3-Dihydroxybiphenyl 1,2-Dioxygenase, domain 1"/>
    <property type="match status" value="1"/>
</dbReference>
<organism evidence="2 3">
    <name type="scientific">Paenarthrobacter aurescens</name>
    <name type="common">Arthrobacter aurescens</name>
    <dbReference type="NCBI Taxonomy" id="43663"/>
    <lineage>
        <taxon>Bacteria</taxon>
        <taxon>Bacillati</taxon>
        <taxon>Actinomycetota</taxon>
        <taxon>Actinomycetes</taxon>
        <taxon>Micrococcales</taxon>
        <taxon>Micrococcaceae</taxon>
        <taxon>Paenarthrobacter</taxon>
    </lineage>
</organism>
<protein>
    <recommendedName>
        <fullName evidence="1">VOC domain-containing protein</fullName>
    </recommendedName>
</protein>
<keyword evidence="3" id="KW-1185">Reference proteome</keyword>
<dbReference type="RefSeq" id="WP_141283438.1">
    <property type="nucleotide sequence ID" value="NZ_BAAAWK010000001.1"/>
</dbReference>
<dbReference type="Pfam" id="PF13669">
    <property type="entry name" value="Glyoxalase_4"/>
    <property type="match status" value="1"/>
</dbReference>
<accession>A0A4Y3NDE8</accession>
<dbReference type="InterPro" id="IPR037523">
    <property type="entry name" value="VOC_core"/>
</dbReference>
<dbReference type="Proteomes" id="UP000317715">
    <property type="component" value="Unassembled WGS sequence"/>
</dbReference>
<sequence>MREIAAESAGPVGSIHHLEIWVPFLERAKEEWGWLLGELGYQPFQEWPTGCSWKLDGTYVVVEQTDATTATTHRRTDPGVNHVAFHAGTRENVDRIRALGADAGWYEMFESKYPHAGGPDHYAAYLLNTDSYEVELVAG</sequence>
<dbReference type="EMBL" id="BJMD01000010">
    <property type="protein sequence ID" value="GEB19197.1"/>
    <property type="molecule type" value="Genomic_DNA"/>
</dbReference>
<dbReference type="InterPro" id="IPR029068">
    <property type="entry name" value="Glyas_Bleomycin-R_OHBP_Dase"/>
</dbReference>
<reference evidence="2 3" key="1">
    <citation type="submission" date="2019-06" db="EMBL/GenBank/DDBJ databases">
        <title>Whole genome shotgun sequence of Paenarthrobacter aurescens NBRC 12136.</title>
        <authorList>
            <person name="Hosoyama A."/>
            <person name="Uohara A."/>
            <person name="Ohji S."/>
            <person name="Ichikawa N."/>
        </authorList>
    </citation>
    <scope>NUCLEOTIDE SEQUENCE [LARGE SCALE GENOMIC DNA]</scope>
    <source>
        <strain evidence="2 3">NBRC 12136</strain>
    </source>
</reference>
<dbReference type="GeneID" id="97299312"/>
<comment type="caution">
    <text evidence="2">The sequence shown here is derived from an EMBL/GenBank/DDBJ whole genome shotgun (WGS) entry which is preliminary data.</text>
</comment>
<gene>
    <name evidence="2" type="ORF">AAU01_19520</name>
</gene>
<dbReference type="OrthoDB" id="5296884at2"/>
<name>A0A4Y3NDE8_PAEAU</name>
<dbReference type="SUPFAM" id="SSF54593">
    <property type="entry name" value="Glyoxalase/Bleomycin resistance protein/Dihydroxybiphenyl dioxygenase"/>
    <property type="match status" value="1"/>
</dbReference>